<keyword evidence="3" id="KW-1185">Reference proteome</keyword>
<proteinExistence type="predicted"/>
<dbReference type="EMBL" id="CAJNOI010000100">
    <property type="protein sequence ID" value="CAF1058667.1"/>
    <property type="molecule type" value="Genomic_DNA"/>
</dbReference>
<evidence type="ECO:0000313" key="1">
    <source>
        <dbReference type="EMBL" id="CAF1058667.1"/>
    </source>
</evidence>
<evidence type="ECO:0008006" key="4">
    <source>
        <dbReference type="Google" id="ProtNLM"/>
    </source>
</evidence>
<dbReference type="AlphaFoldDB" id="A0A814QZL7"/>
<dbReference type="Gene3D" id="3.30.420.10">
    <property type="entry name" value="Ribonuclease H-like superfamily/Ribonuclease H"/>
    <property type="match status" value="1"/>
</dbReference>
<comment type="caution">
    <text evidence="2">The sequence shown here is derived from an EMBL/GenBank/DDBJ whole genome shotgun (WGS) entry which is preliminary data.</text>
</comment>
<dbReference type="Proteomes" id="UP000663877">
    <property type="component" value="Unassembled WGS sequence"/>
</dbReference>
<accession>A0A814QZL7</accession>
<dbReference type="EMBL" id="CAJNOM010000140">
    <property type="protein sequence ID" value="CAF1126325.1"/>
    <property type="molecule type" value="Genomic_DNA"/>
</dbReference>
<evidence type="ECO:0000313" key="2">
    <source>
        <dbReference type="EMBL" id="CAF1126325.1"/>
    </source>
</evidence>
<reference evidence="2" key="1">
    <citation type="submission" date="2021-02" db="EMBL/GenBank/DDBJ databases">
        <authorList>
            <person name="Nowell W R."/>
        </authorList>
    </citation>
    <scope>NUCLEOTIDE SEQUENCE</scope>
</reference>
<dbReference type="InterPro" id="IPR050951">
    <property type="entry name" value="Retrovirus_Pol_polyprotein"/>
</dbReference>
<gene>
    <name evidence="1" type="ORF">BJG266_LOCUS19035</name>
    <name evidence="2" type="ORF">QVE165_LOCUS21682</name>
</gene>
<dbReference type="GO" id="GO:0003676">
    <property type="term" value="F:nucleic acid binding"/>
    <property type="evidence" value="ECO:0007669"/>
    <property type="project" value="InterPro"/>
</dbReference>
<dbReference type="PANTHER" id="PTHR37984:SF5">
    <property type="entry name" value="PROTEIN NYNRIN-LIKE"/>
    <property type="match status" value="1"/>
</dbReference>
<name>A0A814QZL7_9BILA</name>
<dbReference type="Proteomes" id="UP000663832">
    <property type="component" value="Unassembled WGS sequence"/>
</dbReference>
<sequence>MRPKLAMLCQNNEDNWDDFLAGVVHAYNTSVHATTGFSPSFLMFGREIPLVYDAARPVLQLPKISNYVEHLSRYRKIILKAATDNARQQQQISKQRHDRHRQAPVYEIGQLVFVKQPGARSKFQERQSGPFRIISEVGNNHLTYLVESDHVPGQYQVHVNDLHPC</sequence>
<dbReference type="PANTHER" id="PTHR37984">
    <property type="entry name" value="PROTEIN CBG26694"/>
    <property type="match status" value="1"/>
</dbReference>
<dbReference type="OrthoDB" id="10039367at2759"/>
<protein>
    <recommendedName>
        <fullName evidence="4">Integrase catalytic domain-containing protein</fullName>
    </recommendedName>
</protein>
<dbReference type="InterPro" id="IPR036397">
    <property type="entry name" value="RNaseH_sf"/>
</dbReference>
<evidence type="ECO:0000313" key="3">
    <source>
        <dbReference type="Proteomes" id="UP000663832"/>
    </source>
</evidence>
<organism evidence="2 3">
    <name type="scientific">Adineta steineri</name>
    <dbReference type="NCBI Taxonomy" id="433720"/>
    <lineage>
        <taxon>Eukaryota</taxon>
        <taxon>Metazoa</taxon>
        <taxon>Spiralia</taxon>
        <taxon>Gnathifera</taxon>
        <taxon>Rotifera</taxon>
        <taxon>Eurotatoria</taxon>
        <taxon>Bdelloidea</taxon>
        <taxon>Adinetida</taxon>
        <taxon>Adinetidae</taxon>
        <taxon>Adineta</taxon>
    </lineage>
</organism>